<proteinExistence type="predicted"/>
<gene>
    <name evidence="2" type="primary">27</name>
    <name evidence="2" type="ORF">E6_27</name>
</gene>
<dbReference type="EMBL" id="KX620753">
    <property type="protein sequence ID" value="AOT24556.1"/>
    <property type="molecule type" value="Genomic_DNA"/>
</dbReference>
<evidence type="ECO:0000313" key="2">
    <source>
        <dbReference type="EMBL" id="AOT24556.1"/>
    </source>
</evidence>
<accession>A0A1D8EU87</accession>
<evidence type="ECO:0000313" key="3">
    <source>
        <dbReference type="Proteomes" id="UP000221227"/>
    </source>
</evidence>
<evidence type="ECO:0000256" key="1">
    <source>
        <dbReference type="SAM" id="MobiDB-lite"/>
    </source>
</evidence>
<feature type="region of interest" description="Disordered" evidence="1">
    <location>
        <begin position="19"/>
        <end position="38"/>
    </location>
</feature>
<dbReference type="RefSeq" id="YP_009597009.1">
    <property type="nucleotide sequence ID" value="NC_041894.1"/>
</dbReference>
<dbReference type="Proteomes" id="UP000221227">
    <property type="component" value="Segment"/>
</dbReference>
<keyword evidence="3" id="KW-1185">Reference proteome</keyword>
<name>A0A1D8EU87_9CAUD</name>
<sequence length="38" mass="4173">MIQCALQGYWAQVSEAAREAKERDSAGPDAKRAAHLDQ</sequence>
<organism evidence="2 3">
    <name type="scientific">Propionibacterium phage E6</name>
    <dbReference type="NCBI Taxonomy" id="1897536"/>
    <lineage>
        <taxon>Viruses</taxon>
        <taxon>Duplodnaviria</taxon>
        <taxon>Heunggongvirae</taxon>
        <taxon>Uroviricota</taxon>
        <taxon>Caudoviricetes</taxon>
        <taxon>Doucettevirus</taxon>
        <taxon>Doucettevirus E6</taxon>
    </lineage>
</organism>
<reference evidence="3" key="1">
    <citation type="submission" date="2016-07" db="EMBL/GenBank/DDBJ databases">
        <authorList>
            <person name="Florea S."/>
            <person name="Webb J.S."/>
            <person name="Jaromczyk J."/>
            <person name="Schardl C.L."/>
        </authorList>
    </citation>
    <scope>NUCLEOTIDE SEQUENCE [LARGE SCALE GENOMIC DNA]</scope>
</reference>
<dbReference type="GeneID" id="40072613"/>
<protein>
    <submittedName>
        <fullName evidence="2">Uncharacterized protein</fullName>
    </submittedName>
</protein>
<dbReference type="KEGG" id="vg:40072613"/>